<accession>A0AA36MQ37</accession>
<dbReference type="Proteomes" id="UP001178507">
    <property type="component" value="Unassembled WGS sequence"/>
</dbReference>
<gene>
    <name evidence="2" type="ORF">EVOR1521_LOCUS8955</name>
</gene>
<protein>
    <submittedName>
        <fullName evidence="2">Uncharacterized protein</fullName>
    </submittedName>
</protein>
<organism evidence="2 3">
    <name type="scientific">Effrenium voratum</name>
    <dbReference type="NCBI Taxonomy" id="2562239"/>
    <lineage>
        <taxon>Eukaryota</taxon>
        <taxon>Sar</taxon>
        <taxon>Alveolata</taxon>
        <taxon>Dinophyceae</taxon>
        <taxon>Suessiales</taxon>
        <taxon>Symbiodiniaceae</taxon>
        <taxon>Effrenium</taxon>
    </lineage>
</organism>
<feature type="transmembrane region" description="Helical" evidence="1">
    <location>
        <begin position="246"/>
        <end position="264"/>
    </location>
</feature>
<comment type="caution">
    <text evidence="2">The sequence shown here is derived from an EMBL/GenBank/DDBJ whole genome shotgun (WGS) entry which is preliminary data.</text>
</comment>
<feature type="transmembrane region" description="Helical" evidence="1">
    <location>
        <begin position="202"/>
        <end position="225"/>
    </location>
</feature>
<reference evidence="2" key="1">
    <citation type="submission" date="2023-08" db="EMBL/GenBank/DDBJ databases">
        <authorList>
            <person name="Chen Y."/>
            <person name="Shah S."/>
            <person name="Dougan E. K."/>
            <person name="Thang M."/>
            <person name="Chan C."/>
        </authorList>
    </citation>
    <scope>NUCLEOTIDE SEQUENCE</scope>
</reference>
<dbReference type="AlphaFoldDB" id="A0AA36MQ37"/>
<feature type="transmembrane region" description="Helical" evidence="1">
    <location>
        <begin position="67"/>
        <end position="92"/>
    </location>
</feature>
<keyword evidence="1" id="KW-1133">Transmembrane helix</keyword>
<name>A0AA36MQ37_9DINO</name>
<keyword evidence="1" id="KW-0812">Transmembrane</keyword>
<evidence type="ECO:0000313" key="2">
    <source>
        <dbReference type="EMBL" id="CAJ1381180.1"/>
    </source>
</evidence>
<feature type="transmembrane region" description="Helical" evidence="1">
    <location>
        <begin position="276"/>
        <end position="302"/>
    </location>
</feature>
<dbReference type="EMBL" id="CAUJNA010000785">
    <property type="protein sequence ID" value="CAJ1381180.1"/>
    <property type="molecule type" value="Genomic_DNA"/>
</dbReference>
<evidence type="ECO:0000256" key="1">
    <source>
        <dbReference type="SAM" id="Phobius"/>
    </source>
</evidence>
<evidence type="ECO:0000313" key="3">
    <source>
        <dbReference type="Proteomes" id="UP001178507"/>
    </source>
</evidence>
<keyword evidence="1" id="KW-0472">Membrane</keyword>
<feature type="transmembrane region" description="Helical" evidence="1">
    <location>
        <begin position="39"/>
        <end position="60"/>
    </location>
</feature>
<keyword evidence="3" id="KW-1185">Reference proteome</keyword>
<proteinExistence type="predicted"/>
<sequence>MLVAWDSTTSHNLWCLFEIVSFLKTRNEESRPLVIKPTFMGPFSIAVFLGAFFVMVPYCFFPVSDFVVIEIISFVLAGLGVICASCAMHFLFQSADETLAQLKNSEKVSLQTCICSCCKEGQEKKHLCDKEVITECIRDSYSIESFEEVVRFALHDAVKNQCRGTCRHPAWILAVGSPLLWANLDMVATFAEQQDPESAVAFLIYGLVSWLVLVPAVIFPFVFICDALADEGSSTFRELLRTFGPACVPMSLVFSAALTLKLSWGLAASPLGSAGAGIGICVGVWAGMLLCGGCCFSCVGLLSAMTITCQ</sequence>